<reference evidence="1 2" key="1">
    <citation type="submission" date="2019-09" db="EMBL/GenBank/DDBJ databases">
        <title>A chromosome-level genome assembly of the Chinese tupelo Nyssa sinensis.</title>
        <authorList>
            <person name="Yang X."/>
            <person name="Kang M."/>
            <person name="Yang Y."/>
            <person name="Xiong H."/>
            <person name="Wang M."/>
            <person name="Zhang Z."/>
            <person name="Wang Z."/>
            <person name="Wu H."/>
            <person name="Ma T."/>
            <person name="Liu J."/>
            <person name="Xi Z."/>
        </authorList>
    </citation>
    <scope>NUCLEOTIDE SEQUENCE [LARGE SCALE GENOMIC DNA]</scope>
    <source>
        <strain evidence="1">J267</strain>
        <tissue evidence="1">Leaf</tissue>
    </source>
</reference>
<evidence type="ECO:0000313" key="1">
    <source>
        <dbReference type="EMBL" id="KAA8549390.1"/>
    </source>
</evidence>
<name>A0A5J5C5Z8_9ASTE</name>
<gene>
    <name evidence="1" type="ORF">F0562_001074</name>
</gene>
<dbReference type="Proteomes" id="UP000325577">
    <property type="component" value="Linkage Group LG0"/>
</dbReference>
<organism evidence="1 2">
    <name type="scientific">Nyssa sinensis</name>
    <dbReference type="NCBI Taxonomy" id="561372"/>
    <lineage>
        <taxon>Eukaryota</taxon>
        <taxon>Viridiplantae</taxon>
        <taxon>Streptophyta</taxon>
        <taxon>Embryophyta</taxon>
        <taxon>Tracheophyta</taxon>
        <taxon>Spermatophyta</taxon>
        <taxon>Magnoliopsida</taxon>
        <taxon>eudicotyledons</taxon>
        <taxon>Gunneridae</taxon>
        <taxon>Pentapetalae</taxon>
        <taxon>asterids</taxon>
        <taxon>Cornales</taxon>
        <taxon>Nyssaceae</taxon>
        <taxon>Nyssa</taxon>
    </lineage>
</organism>
<dbReference type="EMBL" id="CM018031">
    <property type="protein sequence ID" value="KAA8549390.1"/>
    <property type="molecule type" value="Genomic_DNA"/>
</dbReference>
<accession>A0A5J5C5Z8</accession>
<dbReference type="AlphaFoldDB" id="A0A5J5C5Z8"/>
<sequence length="122" mass="14813">MALSVLDLQRITRWKWKWKWKWSWRLLQSFNSVHNCLNLQQSYAEVRRSKNLLQELKDLYLLIADINLRSIIFMREKYLHQNLSFIHLTSKKNKSLFSRETLLRKILQGIKRKRGFGHTASL</sequence>
<evidence type="ECO:0000313" key="2">
    <source>
        <dbReference type="Proteomes" id="UP000325577"/>
    </source>
</evidence>
<proteinExistence type="predicted"/>
<keyword evidence="2" id="KW-1185">Reference proteome</keyword>
<protein>
    <submittedName>
        <fullName evidence="1">Uncharacterized protein</fullName>
    </submittedName>
</protein>